<sequence length="241" mass="27004">MSQQKIIKKALFAAFPYTIPIFAGFVFLGVVYGIYMNTAGFNALYPMVMAAIIFAGSMEFVATNLLLVAFDPLRALVLTLLVNARHLFYGISMLDKYNGTGWKKWFLIFGMCDESFSINCSVIIPPGVDKGWFMFFITLLNYLYWVCGATIGGLLGPLVQFNTDGLDFVMTALFVVIFLDQWLKKEKHYSSLIGLGVTALCLIVFGPENFIIPAMLGILFCLSMLRKFLEKEEPTDDHDLA</sequence>
<keyword evidence="3" id="KW-0813">Transport</keyword>
<comment type="similarity">
    <text evidence="2">Belongs to the AzlC family.</text>
</comment>
<evidence type="ECO:0000313" key="10">
    <source>
        <dbReference type="Proteomes" id="UP000466848"/>
    </source>
</evidence>
<dbReference type="Proteomes" id="UP000466848">
    <property type="component" value="Chromosome"/>
</dbReference>
<accession>A0A858BVF2</accession>
<evidence type="ECO:0000256" key="2">
    <source>
        <dbReference type="ARBA" id="ARBA00010735"/>
    </source>
</evidence>
<dbReference type="PANTHER" id="PTHR34979:SF1">
    <property type="entry name" value="INNER MEMBRANE PROTEIN YGAZ"/>
    <property type="match status" value="1"/>
</dbReference>
<dbReference type="RefSeq" id="WP_163065607.1">
    <property type="nucleotide sequence ID" value="NZ_CP048649.1"/>
</dbReference>
<evidence type="ECO:0000313" key="9">
    <source>
        <dbReference type="EMBL" id="QIB68744.1"/>
    </source>
</evidence>
<name>A0A858BVF2_9FIRM</name>
<evidence type="ECO:0000256" key="6">
    <source>
        <dbReference type="ARBA" id="ARBA00022989"/>
    </source>
</evidence>
<dbReference type="GO" id="GO:0005886">
    <property type="term" value="C:plasma membrane"/>
    <property type="evidence" value="ECO:0007669"/>
    <property type="project" value="UniProtKB-SubCell"/>
</dbReference>
<organism evidence="9 10">
    <name type="scientific">Aminipila butyrica</name>
    <dbReference type="NCBI Taxonomy" id="433296"/>
    <lineage>
        <taxon>Bacteria</taxon>
        <taxon>Bacillati</taxon>
        <taxon>Bacillota</taxon>
        <taxon>Clostridia</taxon>
        <taxon>Peptostreptococcales</taxon>
        <taxon>Anaerovoracaceae</taxon>
        <taxon>Aminipila</taxon>
    </lineage>
</organism>
<evidence type="ECO:0000256" key="7">
    <source>
        <dbReference type="ARBA" id="ARBA00023136"/>
    </source>
</evidence>
<reference evidence="9 10" key="1">
    <citation type="submission" date="2020-02" db="EMBL/GenBank/DDBJ databases">
        <authorList>
            <person name="Kim Y.B."/>
            <person name="Roh S.W."/>
        </authorList>
    </citation>
    <scope>NUCLEOTIDE SEQUENCE [LARGE SCALE GENOMIC DNA]</scope>
    <source>
        <strain evidence="9 10">DSM 103574</strain>
    </source>
</reference>
<keyword evidence="7 8" id="KW-0472">Membrane</keyword>
<keyword evidence="6 8" id="KW-1133">Transmembrane helix</keyword>
<feature type="transmembrane region" description="Helical" evidence="8">
    <location>
        <begin position="189"/>
        <end position="205"/>
    </location>
</feature>
<evidence type="ECO:0000256" key="1">
    <source>
        <dbReference type="ARBA" id="ARBA00004651"/>
    </source>
</evidence>
<keyword evidence="4" id="KW-1003">Cell membrane</keyword>
<feature type="transmembrane region" description="Helical" evidence="8">
    <location>
        <begin position="12"/>
        <end position="35"/>
    </location>
</feature>
<dbReference type="AlphaFoldDB" id="A0A858BVF2"/>
<dbReference type="Pfam" id="PF03591">
    <property type="entry name" value="AzlC"/>
    <property type="match status" value="1"/>
</dbReference>
<dbReference type="PANTHER" id="PTHR34979">
    <property type="entry name" value="INNER MEMBRANE PROTEIN YGAZ"/>
    <property type="match status" value="1"/>
</dbReference>
<evidence type="ECO:0000256" key="4">
    <source>
        <dbReference type="ARBA" id="ARBA00022475"/>
    </source>
</evidence>
<dbReference type="KEGG" id="abut:Ami103574_05150"/>
<proteinExistence type="inferred from homology"/>
<comment type="subcellular location">
    <subcellularLocation>
        <location evidence="1">Cell membrane</location>
        <topology evidence="1">Multi-pass membrane protein</topology>
    </subcellularLocation>
</comment>
<dbReference type="GO" id="GO:1903785">
    <property type="term" value="P:L-valine transmembrane transport"/>
    <property type="evidence" value="ECO:0007669"/>
    <property type="project" value="TreeGrafter"/>
</dbReference>
<keyword evidence="10" id="KW-1185">Reference proteome</keyword>
<dbReference type="InterPro" id="IPR011606">
    <property type="entry name" value="Brnchd-chn_aa_trnsp_permease"/>
</dbReference>
<dbReference type="EMBL" id="CP048649">
    <property type="protein sequence ID" value="QIB68744.1"/>
    <property type="molecule type" value="Genomic_DNA"/>
</dbReference>
<protein>
    <submittedName>
        <fullName evidence="9">Branched-chain amino acid transporter AzlC</fullName>
    </submittedName>
</protein>
<feature type="transmembrane region" description="Helical" evidence="8">
    <location>
        <begin position="165"/>
        <end position="182"/>
    </location>
</feature>
<gene>
    <name evidence="9" type="ORF">Ami103574_05150</name>
</gene>
<evidence type="ECO:0000256" key="8">
    <source>
        <dbReference type="SAM" id="Phobius"/>
    </source>
</evidence>
<keyword evidence="5 8" id="KW-0812">Transmembrane</keyword>
<feature type="transmembrane region" description="Helical" evidence="8">
    <location>
        <begin position="47"/>
        <end position="68"/>
    </location>
</feature>
<evidence type="ECO:0000256" key="3">
    <source>
        <dbReference type="ARBA" id="ARBA00022448"/>
    </source>
</evidence>
<feature type="transmembrane region" description="Helical" evidence="8">
    <location>
        <begin position="132"/>
        <end position="159"/>
    </location>
</feature>
<evidence type="ECO:0000256" key="5">
    <source>
        <dbReference type="ARBA" id="ARBA00022692"/>
    </source>
</evidence>